<protein>
    <recommendedName>
        <fullName evidence="9">Wax synthase domain-containing protein</fullName>
    </recommendedName>
</protein>
<evidence type="ECO:0000256" key="8">
    <source>
        <dbReference type="SAM" id="Phobius"/>
    </source>
</evidence>
<evidence type="ECO:0000256" key="4">
    <source>
        <dbReference type="ARBA" id="ARBA00022679"/>
    </source>
</evidence>
<comment type="subcellular location">
    <subcellularLocation>
        <location evidence="1">Membrane</location>
        <topology evidence="1">Multi-pass membrane protein</topology>
    </subcellularLocation>
</comment>
<dbReference type="PANTHER" id="PTHR31595">
    <property type="entry name" value="LONG-CHAIN-ALCOHOL O-FATTY-ACYLTRANSFERASE 3-RELATED"/>
    <property type="match status" value="1"/>
</dbReference>
<accession>A0A367KM21</accession>
<keyword evidence="6 8" id="KW-1133">Transmembrane helix</keyword>
<feature type="transmembrane region" description="Helical" evidence="8">
    <location>
        <begin position="177"/>
        <end position="199"/>
    </location>
</feature>
<feature type="transmembrane region" description="Helical" evidence="8">
    <location>
        <begin position="17"/>
        <end position="36"/>
    </location>
</feature>
<dbReference type="STRING" id="4846.A0A367KM21"/>
<comment type="pathway">
    <text evidence="2">Secondary metabolite biosynthesis.</text>
</comment>
<dbReference type="AlphaFoldDB" id="A0A367KM21"/>
<dbReference type="GO" id="GO:0006629">
    <property type="term" value="P:lipid metabolic process"/>
    <property type="evidence" value="ECO:0007669"/>
    <property type="project" value="InterPro"/>
</dbReference>
<feature type="transmembrane region" description="Helical" evidence="8">
    <location>
        <begin position="140"/>
        <end position="157"/>
    </location>
</feature>
<dbReference type="GO" id="GO:0016020">
    <property type="term" value="C:membrane"/>
    <property type="evidence" value="ECO:0007669"/>
    <property type="project" value="UniProtKB-SubCell"/>
</dbReference>
<feature type="domain" description="Wax synthase" evidence="9">
    <location>
        <begin position="217"/>
        <end position="295"/>
    </location>
</feature>
<evidence type="ECO:0000313" key="10">
    <source>
        <dbReference type="EMBL" id="RCI03284.1"/>
    </source>
</evidence>
<dbReference type="PANTHER" id="PTHR31595:SF57">
    <property type="entry name" value="OS04G0481900 PROTEIN"/>
    <property type="match status" value="1"/>
</dbReference>
<evidence type="ECO:0000259" key="9">
    <source>
        <dbReference type="Pfam" id="PF13813"/>
    </source>
</evidence>
<evidence type="ECO:0000256" key="5">
    <source>
        <dbReference type="ARBA" id="ARBA00022692"/>
    </source>
</evidence>
<comment type="caution">
    <text evidence="10">The sequence shown here is derived from an EMBL/GenBank/DDBJ whole genome shotgun (WGS) entry which is preliminary data.</text>
</comment>
<evidence type="ECO:0000256" key="2">
    <source>
        <dbReference type="ARBA" id="ARBA00005179"/>
    </source>
</evidence>
<gene>
    <name evidence="10" type="ORF">CU098_002929</name>
</gene>
<dbReference type="Proteomes" id="UP000253551">
    <property type="component" value="Unassembled WGS sequence"/>
</dbReference>
<evidence type="ECO:0000256" key="6">
    <source>
        <dbReference type="ARBA" id="ARBA00022989"/>
    </source>
</evidence>
<evidence type="ECO:0000313" key="11">
    <source>
        <dbReference type="Proteomes" id="UP000253551"/>
    </source>
</evidence>
<dbReference type="InterPro" id="IPR044851">
    <property type="entry name" value="Wax_synthase"/>
</dbReference>
<evidence type="ECO:0000256" key="7">
    <source>
        <dbReference type="ARBA" id="ARBA00023136"/>
    </source>
</evidence>
<name>A0A367KM21_RHIST</name>
<sequence>MFDIFAGGENRIILPSYVYPLLLVAPSILLAAIVAIPNNKLPSWVKQCLSVPLLLAVFLIPFGFTNGNKVFDLTASVTSYNLFLRHLELYWIGPLIQGKPVYASLESLWIEFWSCLCTFPEKNKQDKAKAYAKDKKFYHILFYLLIHLFITDLLANWATSFTGQEIVIMEQERPVTYFIYVLTCIIVLNSAFNVIGYSLQLFYCLCFEHGSWSSEQWRPLMKNPILANSLNDLWSHRWHQLFKTTWLTLPFRPVRLLLMRLLTKLIKNPKPIAFMAASLSVFVASAFMHEYAVAANLGWRLYSRVFKGEQCIFFIGHGIAVIIEQFIKTMLIPSQLKRSSWMQLSGHVWTAAVGYVSFYYIAHGFLSWGFQFDNPITFMQPYIKHYVYAHPILHSYFGSRF</sequence>
<keyword evidence="5 8" id="KW-0812">Transmembrane</keyword>
<evidence type="ECO:0000256" key="1">
    <source>
        <dbReference type="ARBA" id="ARBA00004141"/>
    </source>
</evidence>
<evidence type="ECO:0000256" key="3">
    <source>
        <dbReference type="ARBA" id="ARBA00007282"/>
    </source>
</evidence>
<dbReference type="Pfam" id="PF13813">
    <property type="entry name" value="MBOAT_2"/>
    <property type="match status" value="1"/>
</dbReference>
<organism evidence="10 11">
    <name type="scientific">Rhizopus stolonifer</name>
    <name type="common">Rhizopus nigricans</name>
    <dbReference type="NCBI Taxonomy" id="4846"/>
    <lineage>
        <taxon>Eukaryota</taxon>
        <taxon>Fungi</taxon>
        <taxon>Fungi incertae sedis</taxon>
        <taxon>Mucoromycota</taxon>
        <taxon>Mucoromycotina</taxon>
        <taxon>Mucoromycetes</taxon>
        <taxon>Mucorales</taxon>
        <taxon>Mucorineae</taxon>
        <taxon>Rhizopodaceae</taxon>
        <taxon>Rhizopus</taxon>
    </lineage>
</organism>
<feature type="transmembrane region" description="Helical" evidence="8">
    <location>
        <begin position="344"/>
        <end position="362"/>
    </location>
</feature>
<keyword evidence="11" id="KW-1185">Reference proteome</keyword>
<proteinExistence type="inferred from homology"/>
<comment type="similarity">
    <text evidence="3">Belongs to the wax synthase family.</text>
</comment>
<feature type="transmembrane region" description="Helical" evidence="8">
    <location>
        <begin position="312"/>
        <end position="332"/>
    </location>
</feature>
<feature type="transmembrane region" description="Helical" evidence="8">
    <location>
        <begin position="48"/>
        <end position="64"/>
    </location>
</feature>
<dbReference type="InterPro" id="IPR032805">
    <property type="entry name" value="Wax_synthase_dom"/>
</dbReference>
<dbReference type="EMBL" id="PJQM01001076">
    <property type="protein sequence ID" value="RCI03284.1"/>
    <property type="molecule type" value="Genomic_DNA"/>
</dbReference>
<keyword evidence="4" id="KW-0808">Transferase</keyword>
<reference evidence="10 11" key="1">
    <citation type="journal article" date="2018" name="G3 (Bethesda)">
        <title>Phylogenetic and Phylogenomic Definition of Rhizopus Species.</title>
        <authorList>
            <person name="Gryganskyi A.P."/>
            <person name="Golan J."/>
            <person name="Dolatabadi S."/>
            <person name="Mondo S."/>
            <person name="Robb S."/>
            <person name="Idnurm A."/>
            <person name="Muszewska A."/>
            <person name="Steczkiewicz K."/>
            <person name="Masonjones S."/>
            <person name="Liao H.L."/>
            <person name="Gajdeczka M.T."/>
            <person name="Anike F."/>
            <person name="Vuek A."/>
            <person name="Anishchenko I.M."/>
            <person name="Voigt K."/>
            <person name="de Hoog G.S."/>
            <person name="Smith M.E."/>
            <person name="Heitman J."/>
            <person name="Vilgalys R."/>
            <person name="Stajich J.E."/>
        </authorList>
    </citation>
    <scope>NUCLEOTIDE SEQUENCE [LARGE SCALE GENOMIC DNA]</scope>
    <source>
        <strain evidence="10 11">LSU 92-RS-03</strain>
    </source>
</reference>
<dbReference type="OrthoDB" id="1077582at2759"/>
<dbReference type="GO" id="GO:0008374">
    <property type="term" value="F:O-acyltransferase activity"/>
    <property type="evidence" value="ECO:0007669"/>
    <property type="project" value="InterPro"/>
</dbReference>
<keyword evidence="7 8" id="KW-0472">Membrane</keyword>